<keyword evidence="2" id="KW-0812">Transmembrane</keyword>
<proteinExistence type="inferred from homology"/>
<comment type="catalytic activity">
    <reaction evidence="1">
        <text>an L-aminoacyl-L-amino acid + H2O = 2 an L-alpha-amino acid</text>
        <dbReference type="Rhea" id="RHEA:48940"/>
        <dbReference type="ChEBI" id="CHEBI:15377"/>
        <dbReference type="ChEBI" id="CHEBI:59869"/>
        <dbReference type="ChEBI" id="CHEBI:77460"/>
        <dbReference type="EC" id="3.4.13.19"/>
    </reaction>
</comment>
<dbReference type="InterPro" id="IPR008257">
    <property type="entry name" value="Pept_M19"/>
</dbReference>
<dbReference type="GO" id="GO:0006508">
    <property type="term" value="P:proteolysis"/>
    <property type="evidence" value="ECO:0007669"/>
    <property type="project" value="UniProtKB-KW"/>
</dbReference>
<protein>
    <recommendedName>
        <fullName evidence="1">Dipeptidase</fullName>
        <ecNumber evidence="1">3.4.13.19</ecNumber>
    </recommendedName>
</protein>
<evidence type="ECO:0000256" key="2">
    <source>
        <dbReference type="SAM" id="Phobius"/>
    </source>
</evidence>
<dbReference type="SUPFAM" id="SSF51556">
    <property type="entry name" value="Metallo-dependent hydrolases"/>
    <property type="match status" value="1"/>
</dbReference>
<dbReference type="EC" id="3.4.13.19" evidence="1"/>
<keyword evidence="1" id="KW-0482">Metalloprotease</keyword>
<keyword evidence="1" id="KW-0224">Dipeptidase</keyword>
<dbReference type="VEuPathDB" id="AmoebaDB:FDP41_012026"/>
<keyword evidence="1" id="KW-0378">Hydrolase</keyword>
<keyword evidence="4" id="KW-1185">Reference proteome</keyword>
<dbReference type="GO" id="GO:0046872">
    <property type="term" value="F:metal ion binding"/>
    <property type="evidence" value="ECO:0007669"/>
    <property type="project" value="UniProtKB-UniRule"/>
</dbReference>
<comment type="cofactor">
    <cofactor evidence="1">
        <name>Zn(2+)</name>
        <dbReference type="ChEBI" id="CHEBI:29105"/>
    </cofactor>
</comment>
<dbReference type="OrthoDB" id="445695at2759"/>
<dbReference type="AlphaFoldDB" id="A0A6A5C9X0"/>
<dbReference type="Proteomes" id="UP000444721">
    <property type="component" value="Unassembled WGS sequence"/>
</dbReference>
<dbReference type="PANTHER" id="PTHR10443:SF12">
    <property type="entry name" value="DIPEPTIDASE"/>
    <property type="match status" value="1"/>
</dbReference>
<feature type="transmembrane region" description="Helical" evidence="2">
    <location>
        <begin position="74"/>
        <end position="100"/>
    </location>
</feature>
<keyword evidence="1" id="KW-0862">Zinc</keyword>
<keyword evidence="1" id="KW-0645">Protease</keyword>
<accession>A0A6A5C9X0</accession>
<sequence>MQQPTPGASSRLMDSDATIQQQADDDMIIDHSRRVETNFSLFAIIRFLVGLMMRNSGEDANQFRISFRKQLRKLSFLFVLSLLGIITVFAVMIPMVYFIAGTKNFLPSDSYDRAKILASQYVPFVESHNELPYKMLLIEQRLKKPFEQVFTLNTLTTKESLLALYRKTNLTLSTDIPRLRTGNVSAIIFSIRGLSCDDQVVPNVLKQVDSIQTRIVKNFYTHMKLAQSESEIWSAFYSRKIAALIHIEGGHAIQNSLEILRQYQMLGVRSMSLTSSHCPNNWAQSSSALPGGYTNGLSKFGESVLYELNKLGIVIDLSHSSAKTMTHVLTYSYAPVIIGNGGVKSLCNHPDNIDDDIILLVKENQGIVQIPYSPLQLNSDEWKFYNGLSNQHGGTMLSHDEKIQLMIHAQLSNMTSTRSTIDIIVRHVDYVKTLTQSCDHVALGSAGFDGDSPLFVKGVESPANHMSVVAALIQKGYTTECVTKIMGGNFLRVMKRVEAVSKSLGNTSQSSTSTAH</sequence>
<evidence type="ECO:0000313" key="4">
    <source>
        <dbReference type="Proteomes" id="UP000444721"/>
    </source>
</evidence>
<keyword evidence="2" id="KW-0472">Membrane</keyword>
<dbReference type="InterPro" id="IPR032466">
    <property type="entry name" value="Metal_Hydrolase"/>
</dbReference>
<evidence type="ECO:0000313" key="3">
    <source>
        <dbReference type="EMBL" id="KAF0982165.1"/>
    </source>
</evidence>
<name>A0A6A5C9X0_NAEFO</name>
<dbReference type="PANTHER" id="PTHR10443">
    <property type="entry name" value="MICROSOMAL DIPEPTIDASE"/>
    <property type="match status" value="1"/>
</dbReference>
<dbReference type="Pfam" id="PF01244">
    <property type="entry name" value="Peptidase_M19"/>
    <property type="match status" value="1"/>
</dbReference>
<dbReference type="EMBL" id="VFQX01000012">
    <property type="protein sequence ID" value="KAF0982165.1"/>
    <property type="molecule type" value="Genomic_DNA"/>
</dbReference>
<dbReference type="Gene3D" id="3.20.20.140">
    <property type="entry name" value="Metal-dependent hydrolases"/>
    <property type="match status" value="1"/>
</dbReference>
<organism evidence="3 4">
    <name type="scientific">Naegleria fowleri</name>
    <name type="common">Brain eating amoeba</name>
    <dbReference type="NCBI Taxonomy" id="5763"/>
    <lineage>
        <taxon>Eukaryota</taxon>
        <taxon>Discoba</taxon>
        <taxon>Heterolobosea</taxon>
        <taxon>Tetramitia</taxon>
        <taxon>Eutetramitia</taxon>
        <taxon>Vahlkampfiidae</taxon>
        <taxon>Naegleria</taxon>
    </lineage>
</organism>
<dbReference type="PROSITE" id="PS51365">
    <property type="entry name" value="RENAL_DIPEPTIDASE_2"/>
    <property type="match status" value="1"/>
</dbReference>
<gene>
    <name evidence="3" type="ORF">FDP41_012026</name>
</gene>
<dbReference type="VEuPathDB" id="AmoebaDB:NfTy_023430"/>
<dbReference type="GeneID" id="68119241"/>
<evidence type="ECO:0000256" key="1">
    <source>
        <dbReference type="RuleBase" id="RU341113"/>
    </source>
</evidence>
<dbReference type="RefSeq" id="XP_044566878.1">
    <property type="nucleotide sequence ID" value="XM_044702501.1"/>
</dbReference>
<reference evidence="3 4" key="1">
    <citation type="journal article" date="2019" name="Sci. Rep.">
        <title>Nanopore sequencing improves the draft genome of the human pathogenic amoeba Naegleria fowleri.</title>
        <authorList>
            <person name="Liechti N."/>
            <person name="Schurch N."/>
            <person name="Bruggmann R."/>
            <person name="Wittwer M."/>
        </authorList>
    </citation>
    <scope>NUCLEOTIDE SEQUENCE [LARGE SCALE GENOMIC DNA]</scope>
    <source>
        <strain evidence="3 4">ATCC 30894</strain>
    </source>
</reference>
<comment type="similarity">
    <text evidence="1">Belongs to the metallo-dependent hydrolases superfamily. Peptidase M19 family.</text>
</comment>
<keyword evidence="2" id="KW-1133">Transmembrane helix</keyword>
<keyword evidence="1" id="KW-0479">Metal-binding</keyword>
<dbReference type="GO" id="GO:0070573">
    <property type="term" value="F:metallodipeptidase activity"/>
    <property type="evidence" value="ECO:0007669"/>
    <property type="project" value="InterPro"/>
</dbReference>
<dbReference type="OMA" id="CDHPRNI"/>
<dbReference type="VEuPathDB" id="AmoebaDB:NF0080120"/>
<comment type="caution">
    <text evidence="3">The sequence shown here is derived from an EMBL/GenBank/DDBJ whole genome shotgun (WGS) entry which is preliminary data.</text>
</comment>